<dbReference type="SUPFAM" id="SSF46785">
    <property type="entry name" value="Winged helix' DNA-binding domain"/>
    <property type="match status" value="1"/>
</dbReference>
<evidence type="ECO:0000313" key="7">
    <source>
        <dbReference type="Proteomes" id="UP001139447"/>
    </source>
</evidence>
<dbReference type="Pfam" id="PF00126">
    <property type="entry name" value="HTH_1"/>
    <property type="match status" value="1"/>
</dbReference>
<dbReference type="GO" id="GO:0003700">
    <property type="term" value="F:DNA-binding transcription factor activity"/>
    <property type="evidence" value="ECO:0007669"/>
    <property type="project" value="InterPro"/>
</dbReference>
<dbReference type="Gene3D" id="3.40.190.10">
    <property type="entry name" value="Periplasmic binding protein-like II"/>
    <property type="match status" value="2"/>
</dbReference>
<dbReference type="InterPro" id="IPR000847">
    <property type="entry name" value="LysR_HTH_N"/>
</dbReference>
<dbReference type="RefSeq" id="WP_243309075.1">
    <property type="nucleotide sequence ID" value="NZ_JALGBI010000003.1"/>
</dbReference>
<dbReference type="PRINTS" id="PR00039">
    <property type="entry name" value="HTHLYSR"/>
</dbReference>
<reference evidence="6" key="1">
    <citation type="submission" date="2022-03" db="EMBL/GenBank/DDBJ databases">
        <authorList>
            <person name="Woo C.Y."/>
        </authorList>
    </citation>
    <scope>NUCLEOTIDE SEQUENCE</scope>
    <source>
        <strain evidence="6">CYS-02</strain>
    </source>
</reference>
<evidence type="ECO:0000256" key="2">
    <source>
        <dbReference type="ARBA" id="ARBA00023015"/>
    </source>
</evidence>
<dbReference type="AlphaFoldDB" id="A0A9X1VZ06"/>
<dbReference type="PROSITE" id="PS50931">
    <property type="entry name" value="HTH_LYSR"/>
    <property type="match status" value="1"/>
</dbReference>
<dbReference type="InterPro" id="IPR050389">
    <property type="entry name" value="LysR-type_TF"/>
</dbReference>
<proteinExistence type="inferred from homology"/>
<dbReference type="InterPro" id="IPR036390">
    <property type="entry name" value="WH_DNA-bd_sf"/>
</dbReference>
<evidence type="ECO:0000256" key="4">
    <source>
        <dbReference type="ARBA" id="ARBA00023163"/>
    </source>
</evidence>
<comment type="caution">
    <text evidence="6">The sequence shown here is derived from an EMBL/GenBank/DDBJ whole genome shotgun (WGS) entry which is preliminary data.</text>
</comment>
<feature type="domain" description="HTH lysR-type" evidence="5">
    <location>
        <begin position="6"/>
        <end position="63"/>
    </location>
</feature>
<keyword evidence="7" id="KW-1185">Reference proteome</keyword>
<dbReference type="Gene3D" id="1.10.10.10">
    <property type="entry name" value="Winged helix-like DNA-binding domain superfamily/Winged helix DNA-binding domain"/>
    <property type="match status" value="1"/>
</dbReference>
<dbReference type="PANTHER" id="PTHR30118:SF6">
    <property type="entry name" value="HTH-TYPE TRANSCRIPTIONAL REGULATOR LEUO"/>
    <property type="match status" value="1"/>
</dbReference>
<accession>A0A9X1VZ06</accession>
<comment type="similarity">
    <text evidence="1">Belongs to the LysR transcriptional regulatory family.</text>
</comment>
<evidence type="ECO:0000256" key="3">
    <source>
        <dbReference type="ARBA" id="ARBA00023125"/>
    </source>
</evidence>
<name>A0A9X1VZ06_9BURK</name>
<dbReference type="SUPFAM" id="SSF53850">
    <property type="entry name" value="Periplasmic binding protein-like II"/>
    <property type="match status" value="1"/>
</dbReference>
<sequence>MRFNRLDLNLLVALDALLAEKNITRAARRLNLSQPATSGVLARLRDYFGDALLIQVGRAMVPTPMAASLEGAVRDVLQRIQSTIAVQPAFDPATSTRHFRVIASDYPVSVVLAGAARRMAREAPGATLEIMMPGDQIPGAIERGEVDMLIMPRQYLAEGHPSEPLYEETYSCVVWSGNRQVGDGLTLAQYMALGHVTTLFGNNRHPSLEEWFLKSSALSRRIEVTTNNFNTLPLLVIGTERVATMHTRLARMFARTLPLRVVPVPVEFPTMIWAMQWPRHLNGDPAHAWFRERVLAGAADDDVGVPDPLWGELAADRA</sequence>
<keyword evidence="3" id="KW-0238">DNA-binding</keyword>
<dbReference type="Pfam" id="PF03466">
    <property type="entry name" value="LysR_substrate"/>
    <property type="match status" value="1"/>
</dbReference>
<gene>
    <name evidence="6" type="ORF">MMF98_20265</name>
</gene>
<dbReference type="EMBL" id="JALGBI010000003">
    <property type="protein sequence ID" value="MCJ0765555.1"/>
    <property type="molecule type" value="Genomic_DNA"/>
</dbReference>
<organism evidence="6 7">
    <name type="scientific">Variovorax terrae</name>
    <dbReference type="NCBI Taxonomy" id="2923278"/>
    <lineage>
        <taxon>Bacteria</taxon>
        <taxon>Pseudomonadati</taxon>
        <taxon>Pseudomonadota</taxon>
        <taxon>Betaproteobacteria</taxon>
        <taxon>Burkholderiales</taxon>
        <taxon>Comamonadaceae</taxon>
        <taxon>Variovorax</taxon>
    </lineage>
</organism>
<dbReference type="Proteomes" id="UP001139447">
    <property type="component" value="Unassembled WGS sequence"/>
</dbReference>
<dbReference type="InterPro" id="IPR005119">
    <property type="entry name" value="LysR_subst-bd"/>
</dbReference>
<protein>
    <submittedName>
        <fullName evidence="6">LysR substrate-binding domain-containing protein</fullName>
    </submittedName>
</protein>
<dbReference type="PANTHER" id="PTHR30118">
    <property type="entry name" value="HTH-TYPE TRANSCRIPTIONAL REGULATOR LEUO-RELATED"/>
    <property type="match status" value="1"/>
</dbReference>
<keyword evidence="4" id="KW-0804">Transcription</keyword>
<dbReference type="InterPro" id="IPR036388">
    <property type="entry name" value="WH-like_DNA-bd_sf"/>
</dbReference>
<dbReference type="CDD" id="cd08462">
    <property type="entry name" value="PBP2_NodD"/>
    <property type="match status" value="1"/>
</dbReference>
<evidence type="ECO:0000259" key="5">
    <source>
        <dbReference type="PROSITE" id="PS50931"/>
    </source>
</evidence>
<dbReference type="InterPro" id="IPR037416">
    <property type="entry name" value="NodD_PBP2"/>
</dbReference>
<evidence type="ECO:0000313" key="6">
    <source>
        <dbReference type="EMBL" id="MCJ0765555.1"/>
    </source>
</evidence>
<dbReference type="GO" id="GO:0003677">
    <property type="term" value="F:DNA binding"/>
    <property type="evidence" value="ECO:0007669"/>
    <property type="project" value="UniProtKB-KW"/>
</dbReference>
<keyword evidence="2" id="KW-0805">Transcription regulation</keyword>
<evidence type="ECO:0000256" key="1">
    <source>
        <dbReference type="ARBA" id="ARBA00009437"/>
    </source>
</evidence>